<dbReference type="PANTHER" id="PTHR38166">
    <property type="entry name" value="C2H2-TYPE DOMAIN-CONTAINING PROTEIN-RELATED"/>
    <property type="match status" value="1"/>
</dbReference>
<comment type="caution">
    <text evidence="2">The sequence shown here is derived from an EMBL/GenBank/DDBJ whole genome shotgun (WGS) entry which is preliminary data.</text>
</comment>
<gene>
    <name evidence="2" type="ORF">Sste5346_005580</name>
</gene>
<feature type="compositionally biased region" description="Polar residues" evidence="1">
    <location>
        <begin position="17"/>
        <end position="27"/>
    </location>
</feature>
<sequence length="293" mass="33218">MSGYPYPDREPDFGHDNSPQYTCSADSPNKKIFGRTFSKSTTPSAELSCRMRSVMRLKRPTSDSEDDEEQEDGTGKKARLSDDPTSPVVFEFACPFYKRNRHKYCHQRSCRTSGWPSVHRVNVPEDAGFDLEIEKKLRSRKKIDGQNESDKWTHMYRLLFPSYKDKTTPSPYVDYSLRDEPALTAPREADAELTQFRPKVDKGSLMTVAAAAVAAEQKTTTSETLKRENTNEGMMIDFPSMLMGRQDQAVYQNIADDSRLVPKSEFYKIVQDHVLTVLSNIPNAPVPPSAKAQ</sequence>
<evidence type="ECO:0000313" key="3">
    <source>
        <dbReference type="Proteomes" id="UP001583186"/>
    </source>
</evidence>
<organism evidence="2 3">
    <name type="scientific">Sporothrix stenoceras</name>
    <dbReference type="NCBI Taxonomy" id="5173"/>
    <lineage>
        <taxon>Eukaryota</taxon>
        <taxon>Fungi</taxon>
        <taxon>Dikarya</taxon>
        <taxon>Ascomycota</taxon>
        <taxon>Pezizomycotina</taxon>
        <taxon>Sordariomycetes</taxon>
        <taxon>Sordariomycetidae</taxon>
        <taxon>Ophiostomatales</taxon>
        <taxon>Ophiostomataceae</taxon>
        <taxon>Sporothrix</taxon>
    </lineage>
</organism>
<dbReference type="EMBL" id="JAWCUI010000030">
    <property type="protein sequence ID" value="KAL1894893.1"/>
    <property type="molecule type" value="Genomic_DNA"/>
</dbReference>
<keyword evidence="3" id="KW-1185">Reference proteome</keyword>
<protein>
    <submittedName>
        <fullName evidence="2">Uncharacterized protein</fullName>
    </submittedName>
</protein>
<dbReference type="Proteomes" id="UP001583186">
    <property type="component" value="Unassembled WGS sequence"/>
</dbReference>
<feature type="compositionally biased region" description="Acidic residues" evidence="1">
    <location>
        <begin position="63"/>
        <end position="72"/>
    </location>
</feature>
<feature type="region of interest" description="Disordered" evidence="1">
    <location>
        <begin position="1"/>
        <end position="84"/>
    </location>
</feature>
<accession>A0ABR3Z2N7</accession>
<reference evidence="2 3" key="1">
    <citation type="journal article" date="2024" name="IMA Fungus">
        <title>IMA Genome - F19 : A genome assembly and annotation guide to empower mycologists, including annotated draft genome sequences of Ceratocystis pirilliformis, Diaporthe australafricana, Fusarium ophioides, Paecilomyces lecythidis, and Sporothrix stenoceras.</title>
        <authorList>
            <person name="Aylward J."/>
            <person name="Wilson A.M."/>
            <person name="Visagie C.M."/>
            <person name="Spraker J."/>
            <person name="Barnes I."/>
            <person name="Buitendag C."/>
            <person name="Ceriani C."/>
            <person name="Del Mar Angel L."/>
            <person name="du Plessis D."/>
            <person name="Fuchs T."/>
            <person name="Gasser K."/>
            <person name="Kramer D."/>
            <person name="Li W."/>
            <person name="Munsamy K."/>
            <person name="Piso A."/>
            <person name="Price J.L."/>
            <person name="Sonnekus B."/>
            <person name="Thomas C."/>
            <person name="van der Nest A."/>
            <person name="van Dijk A."/>
            <person name="van Heerden A."/>
            <person name="van Vuuren N."/>
            <person name="Yilmaz N."/>
            <person name="Duong T.A."/>
            <person name="van der Merwe N.A."/>
            <person name="Wingfield M.J."/>
            <person name="Wingfield B.D."/>
        </authorList>
    </citation>
    <scope>NUCLEOTIDE SEQUENCE [LARGE SCALE GENOMIC DNA]</scope>
    <source>
        <strain evidence="2 3">CMW 5346</strain>
    </source>
</reference>
<evidence type="ECO:0000313" key="2">
    <source>
        <dbReference type="EMBL" id="KAL1894893.1"/>
    </source>
</evidence>
<feature type="compositionally biased region" description="Basic and acidic residues" evidence="1">
    <location>
        <begin position="73"/>
        <end position="82"/>
    </location>
</feature>
<proteinExistence type="predicted"/>
<dbReference type="PANTHER" id="PTHR38166:SF1">
    <property type="entry name" value="C2H2-TYPE DOMAIN-CONTAINING PROTEIN"/>
    <property type="match status" value="1"/>
</dbReference>
<name>A0ABR3Z2N7_9PEZI</name>
<evidence type="ECO:0000256" key="1">
    <source>
        <dbReference type="SAM" id="MobiDB-lite"/>
    </source>
</evidence>